<protein>
    <submittedName>
        <fullName evidence="1">Uncharacterized protein</fullName>
    </submittedName>
</protein>
<dbReference type="EMBL" id="BMLI01000002">
    <property type="protein sequence ID" value="GGN02523.1"/>
    <property type="molecule type" value="Genomic_DNA"/>
</dbReference>
<dbReference type="Pfam" id="PF22028">
    <property type="entry name" value="DUF6934"/>
    <property type="match status" value="1"/>
</dbReference>
<dbReference type="InterPro" id="IPR053865">
    <property type="entry name" value="DUF6934"/>
</dbReference>
<proteinExistence type="predicted"/>
<comment type="caution">
    <text evidence="1">The sequence shown here is derived from an EMBL/GenBank/DDBJ whole genome shotgun (WGS) entry which is preliminary data.</text>
</comment>
<organism evidence="1 2">
    <name type="scientific">Dyadobacter beijingensis</name>
    <dbReference type="NCBI Taxonomy" id="365489"/>
    <lineage>
        <taxon>Bacteria</taxon>
        <taxon>Pseudomonadati</taxon>
        <taxon>Bacteroidota</taxon>
        <taxon>Cytophagia</taxon>
        <taxon>Cytophagales</taxon>
        <taxon>Spirosomataceae</taxon>
        <taxon>Dyadobacter</taxon>
    </lineage>
</organism>
<evidence type="ECO:0000313" key="1">
    <source>
        <dbReference type="EMBL" id="GGN02523.1"/>
    </source>
</evidence>
<evidence type="ECO:0000313" key="2">
    <source>
        <dbReference type="Proteomes" id="UP000632339"/>
    </source>
</evidence>
<sequence length="178" mass="20271">MGLGRFGKCFEHTIHMNKDIYHFQSIEDSSLYTFTSEGIHGKIHKVVLMSPLIDELNAHFDPLFNLAFGDIVRLKDSWVLDDSIRTGNGDMPKVIATVAAIAIAFLEKHPHSTLSFQGYMDPKSAFLGKNQRNILYQRGINSNWEELSAKLRFWGVKAGKFESYTRGSTYDRILANRK</sequence>
<accession>A0ABQ2IBE7</accession>
<dbReference type="Proteomes" id="UP000632339">
    <property type="component" value="Unassembled WGS sequence"/>
</dbReference>
<keyword evidence="2" id="KW-1185">Reference proteome</keyword>
<name>A0ABQ2IBE7_9BACT</name>
<gene>
    <name evidence="1" type="ORF">GCM10010967_41480</name>
</gene>
<reference evidence="2" key="1">
    <citation type="journal article" date="2019" name="Int. J. Syst. Evol. Microbiol.">
        <title>The Global Catalogue of Microorganisms (GCM) 10K type strain sequencing project: providing services to taxonomists for standard genome sequencing and annotation.</title>
        <authorList>
            <consortium name="The Broad Institute Genomics Platform"/>
            <consortium name="The Broad Institute Genome Sequencing Center for Infectious Disease"/>
            <person name="Wu L."/>
            <person name="Ma J."/>
        </authorList>
    </citation>
    <scope>NUCLEOTIDE SEQUENCE [LARGE SCALE GENOMIC DNA]</scope>
    <source>
        <strain evidence="2">CGMCC 1.6375</strain>
    </source>
</reference>